<evidence type="ECO:0000313" key="3">
    <source>
        <dbReference type="EMBL" id="EGY22205.1"/>
    </source>
</evidence>
<dbReference type="HOGENOM" id="CLU_000288_125_8_1"/>
<dbReference type="PRINTS" id="PR00381">
    <property type="entry name" value="KINESINLIGHT"/>
</dbReference>
<dbReference type="OrthoDB" id="20872at2759"/>
<dbReference type="STRING" id="498257.G2X1N2"/>
<proteinExistence type="predicted"/>
<evidence type="ECO:0000256" key="1">
    <source>
        <dbReference type="SAM" id="Coils"/>
    </source>
</evidence>
<dbReference type="InterPro" id="IPR053137">
    <property type="entry name" value="NLR-like"/>
</dbReference>
<dbReference type="KEGG" id="vda:VDAG_03643"/>
<keyword evidence="1" id="KW-0175">Coiled coil</keyword>
<sequence>MEVLGAAASLGAVIDLSAKVATLCVQYAEAVANAREDIRRLQNQVSQLGVVLQHAKEKRLAEGPRAELLVVSRKLTSTIAECTGDLRELEKKLSPNPARRFMRRVGFRALKWPFMSQEVNRILSSLERYEKTVLLGLQLDQTYGPRCLTLLHMTETDCSIRTMISEIHEGVRNLASQATEDVSISRKPHHVLPFTLNPDYIHRSALWDWIRHQYTQPARRMALLGMGGFGKSQLAIHFAHQVHSDSPDTSIFWRTLADVLALPRRHEPQINVMALVRDCLQSSDVSAWFMVVDNADDVSVFFAKDDQDQEPLASYLPKTAKGKILITSRSLDAAEKLTGGDSTILRIPYMEEEQALHLLRKKLHQEVDEATASNLMRALNYIPLAVNQAAAYINRRSPLETPESYLDKFRRSEKQRDGLLRIDGGDLGRPDDASNSIVLTWQVTLEQIRREKPRAANLLSLMSCFQAQNIPENMLHGYEDIASEGEVGSKGSGKRLDTYTDTDANTDEVDTRGNFENDIDVLRGYSLIAPTAPGLYEMHSLVQFCTRLWISEFGDRRRWAKLFIQVAAEHFPDGGYEKFRECQRLLPHVEAVVESKPKLEGDLPAWSRLLTKVSDYMIDIGDFARAEEMLKKAIQVLEDALEAGHPSTLESQAMLSKSFRFQRRYDEAERLDLKVLKTQKAKLGIDHPATLASMYALAVTFFGQDRYEEAGKLQQEVLEAHKAKLAPDHPAMLASMHDLAVTIYRQSRYEEAGKLQQEVLEAHKAKLAPDHPAMLASMHDLAVTIYRQSRYEEAGKLQQEVLEAHKAKLAPDHPAMLASMHDLAVTIYRQSRYEEAGKLQQEVLEAHKAKLAPDHPVTLASMHDLAVTWRKIGRHQDALILLQDYVSLQQKKFGPTHPDTQGLELNP</sequence>
<dbReference type="AlphaFoldDB" id="G2X1N2"/>
<dbReference type="InterPro" id="IPR027417">
    <property type="entry name" value="P-loop_NTPase"/>
</dbReference>
<dbReference type="OMA" id="RMVHQIV"/>
<dbReference type="InParanoid" id="G2X1N2"/>
<feature type="region of interest" description="Disordered" evidence="2">
    <location>
        <begin position="486"/>
        <end position="511"/>
    </location>
</feature>
<dbReference type="PANTHER" id="PTHR46082:SF6">
    <property type="entry name" value="AAA+ ATPASE DOMAIN-CONTAINING PROTEIN-RELATED"/>
    <property type="match status" value="1"/>
</dbReference>
<dbReference type="GeneID" id="20705106"/>
<dbReference type="SUPFAM" id="SSF48452">
    <property type="entry name" value="TPR-like"/>
    <property type="match status" value="1"/>
</dbReference>
<protein>
    <submittedName>
        <fullName evidence="3">Kinesin light chain 3</fullName>
    </submittedName>
</protein>
<keyword evidence="4" id="KW-1185">Reference proteome</keyword>
<accession>G2X1N2</accession>
<evidence type="ECO:0000313" key="4">
    <source>
        <dbReference type="Proteomes" id="UP000001611"/>
    </source>
</evidence>
<reference evidence="3 4" key="1">
    <citation type="submission" date="2008-03" db="EMBL/GenBank/DDBJ databases">
        <title>The Genome Sequence of Verticillium dahliae VdLs.17.</title>
        <authorList>
            <consortium name="The Broad Institute Genome Sequencing Platform"/>
            <person name="Ma L.-J.J."/>
            <person name="Klosterman S.J."/>
            <person name="Subbarao K."/>
            <person name="Dobinson K."/>
            <person name="Veronese P."/>
            <person name="Kang S."/>
            <person name="Gold S.E."/>
            <person name="Young S."/>
            <person name="Jaffe D."/>
            <person name="Gnerre S."/>
            <person name="Berlin A."/>
            <person name="Heiman D."/>
            <person name="Hepburn T."/>
            <person name="Sykes S."/>
            <person name="Alvarado L."/>
            <person name="Kodira C.D."/>
            <person name="Lander E."/>
            <person name="Galagan J."/>
            <person name="Nusbaum C."/>
            <person name="Birren B."/>
        </authorList>
    </citation>
    <scope>NUCLEOTIDE SEQUENCE [LARGE SCALE GENOMIC DNA]</scope>
    <source>
        <strain evidence="4">VdLs.17 / ATCC MYA-4575 / FGSC 10137</strain>
    </source>
</reference>
<dbReference type="EMBL" id="DS572700">
    <property type="protein sequence ID" value="EGY22205.1"/>
    <property type="molecule type" value="Genomic_DNA"/>
</dbReference>
<dbReference type="SUPFAM" id="SSF52540">
    <property type="entry name" value="P-loop containing nucleoside triphosphate hydrolases"/>
    <property type="match status" value="1"/>
</dbReference>
<gene>
    <name evidence="3" type="ORF">VDAG_03643</name>
</gene>
<dbReference type="Gene3D" id="3.40.50.300">
    <property type="entry name" value="P-loop containing nucleotide triphosphate hydrolases"/>
    <property type="match status" value="1"/>
</dbReference>
<dbReference type="NCBIfam" id="NF040586">
    <property type="entry name" value="FxSxx_TPR"/>
    <property type="match status" value="1"/>
</dbReference>
<evidence type="ECO:0000256" key="2">
    <source>
        <dbReference type="SAM" id="MobiDB-lite"/>
    </source>
</evidence>
<dbReference type="RefSeq" id="XP_009652022.1">
    <property type="nucleotide sequence ID" value="XM_009653727.1"/>
</dbReference>
<name>G2X1N2_VERDV</name>
<dbReference type="Pfam" id="PF13424">
    <property type="entry name" value="TPR_12"/>
    <property type="match status" value="3"/>
</dbReference>
<dbReference type="Gene3D" id="1.25.40.10">
    <property type="entry name" value="Tetratricopeptide repeat domain"/>
    <property type="match status" value="2"/>
</dbReference>
<organism evidence="3 4">
    <name type="scientific">Verticillium dahliae (strain VdLs.17 / ATCC MYA-4575 / FGSC 10137)</name>
    <name type="common">Verticillium wilt</name>
    <dbReference type="NCBI Taxonomy" id="498257"/>
    <lineage>
        <taxon>Eukaryota</taxon>
        <taxon>Fungi</taxon>
        <taxon>Dikarya</taxon>
        <taxon>Ascomycota</taxon>
        <taxon>Pezizomycotina</taxon>
        <taxon>Sordariomycetes</taxon>
        <taxon>Hypocreomycetidae</taxon>
        <taxon>Glomerellales</taxon>
        <taxon>Plectosphaerellaceae</taxon>
        <taxon>Verticillium</taxon>
    </lineage>
</organism>
<dbReference type="PANTHER" id="PTHR46082">
    <property type="entry name" value="ATP/GTP-BINDING PROTEIN-RELATED"/>
    <property type="match status" value="1"/>
</dbReference>
<dbReference type="Proteomes" id="UP000001611">
    <property type="component" value="Chromosome 3"/>
</dbReference>
<feature type="coiled-coil region" evidence="1">
    <location>
        <begin position="24"/>
        <end position="92"/>
    </location>
</feature>
<dbReference type="Pfam" id="PF13374">
    <property type="entry name" value="TPR_10"/>
    <property type="match status" value="1"/>
</dbReference>
<dbReference type="InterPro" id="IPR011990">
    <property type="entry name" value="TPR-like_helical_dom_sf"/>
</dbReference>
<dbReference type="eggNOG" id="KOG1840">
    <property type="taxonomic scope" value="Eukaryota"/>
</dbReference>